<evidence type="ECO:0000313" key="4">
    <source>
        <dbReference type="EMBL" id="KAK6344729.1"/>
    </source>
</evidence>
<dbReference type="Pfam" id="PF19086">
    <property type="entry name" value="Terpene_syn_C_2"/>
    <property type="match status" value="1"/>
</dbReference>
<keyword evidence="1" id="KW-0808">Transferase</keyword>
<accession>A0AAN8N1J6</accession>
<keyword evidence="3" id="KW-0460">Magnesium</keyword>
<organism evidence="4 5">
    <name type="scientific">Orbilia javanica</name>
    <dbReference type="NCBI Taxonomy" id="47235"/>
    <lineage>
        <taxon>Eukaryota</taxon>
        <taxon>Fungi</taxon>
        <taxon>Dikarya</taxon>
        <taxon>Ascomycota</taxon>
        <taxon>Pezizomycotina</taxon>
        <taxon>Orbiliomycetes</taxon>
        <taxon>Orbiliales</taxon>
        <taxon>Orbiliaceae</taxon>
        <taxon>Orbilia</taxon>
    </lineage>
</organism>
<dbReference type="SFLD" id="SFLDS00005">
    <property type="entry name" value="Isoprenoid_Synthase_Type_I"/>
    <property type="match status" value="1"/>
</dbReference>
<evidence type="ECO:0000256" key="3">
    <source>
        <dbReference type="ARBA" id="ARBA00022842"/>
    </source>
</evidence>
<proteinExistence type="predicted"/>
<reference evidence="4 5" key="1">
    <citation type="submission" date="2019-10" db="EMBL/GenBank/DDBJ databases">
        <authorList>
            <person name="Palmer J.M."/>
        </authorList>
    </citation>
    <scope>NUCLEOTIDE SEQUENCE [LARGE SCALE GENOMIC DNA]</scope>
    <source>
        <strain evidence="4 5">TWF718</strain>
    </source>
</reference>
<dbReference type="InterPro" id="IPR033749">
    <property type="entry name" value="Polyprenyl_synt_CS"/>
</dbReference>
<dbReference type="PROSITE" id="PS00444">
    <property type="entry name" value="POLYPRENYL_SYNTHASE_2"/>
    <property type="match status" value="1"/>
</dbReference>
<dbReference type="EMBL" id="JAVHNR010000004">
    <property type="protein sequence ID" value="KAK6344729.1"/>
    <property type="molecule type" value="Genomic_DNA"/>
</dbReference>
<dbReference type="PANTHER" id="PTHR12001:SF72">
    <property type="entry name" value="THIJ_PFPI FAMILY PROTEIN (AFU_ORTHOLOGUE AFUA_3G01210)-RELATED"/>
    <property type="match status" value="1"/>
</dbReference>
<dbReference type="GO" id="GO:0043386">
    <property type="term" value="P:mycotoxin biosynthetic process"/>
    <property type="evidence" value="ECO:0007669"/>
    <property type="project" value="UniProtKB-ARBA"/>
</dbReference>
<comment type="caution">
    <text evidence="4">The sequence shown here is derived from an EMBL/GenBank/DDBJ whole genome shotgun (WGS) entry which is preliminary data.</text>
</comment>
<keyword evidence="5" id="KW-1185">Reference proteome</keyword>
<evidence type="ECO:0000256" key="2">
    <source>
        <dbReference type="ARBA" id="ARBA00022723"/>
    </source>
</evidence>
<dbReference type="GO" id="GO:0046872">
    <property type="term" value="F:metal ion binding"/>
    <property type="evidence" value="ECO:0007669"/>
    <property type="project" value="UniProtKB-KW"/>
</dbReference>
<keyword evidence="2" id="KW-0479">Metal-binding</keyword>
<dbReference type="Gene3D" id="1.10.600.10">
    <property type="entry name" value="Farnesyl Diphosphate Synthase"/>
    <property type="match status" value="2"/>
</dbReference>
<dbReference type="GO" id="GO:0004659">
    <property type="term" value="F:prenyltransferase activity"/>
    <property type="evidence" value="ECO:0007669"/>
    <property type="project" value="InterPro"/>
</dbReference>
<sequence>MTLIPALIPPKNSHPVPAEFLQGYFPNLEPRVHNKANEELREASEMYEGWINRGGYECHLTVVPKLGGVMSLTTPEAEPEKLVHISALTAFASVEDDFYDGDVFSSPEASTLIHIQFESKANGDPSQNRASLTKKYQNVINQTKSKLFVELLENDDTQNRYIQAYEGWKKSSTELETEDPEHLKEFRDLEEYMAQRLDSMALSCFWNLVPIIHNFNFSDQEIQKFDRIDQLAYRMVMLTNDLYSAEKEWIAHVGTNKPGIPASSLFIIMRIHDVSFGEAKEIMKQKWLEMEKLFLKLRDELMAECGVYSAPEYARYLSCLQHLLGGVVVFSMHCPRYISVTPEKYPLCPKPEHRLKDLPRKPQPHGSRKENGLVNGTLVNKYTENGYHNSGPYGTQITLTIGKANETQTLYMDKAPWLSKYPRLPDEVILEPVDYIKSLPSKGIRNVAIDALDFWYMVPQRSVEIIKNIISMLHTSSLMIDDIEDRSDLRRGEPSAHMVFGIPQAINSANYLFVKCIFEAQKLSPSAVAIFEDELRNLHIGQGLDIHWTFHQKCPSESEYIQMIDGKTGGLFRMASRLMRDQATQNRDLEVEDLITLMGRFFQIRDDYQNLGSVDYARAKGSLSDLDEGKYSLMLIHALNNQKHNHQLRSLLQTRSQNGILTKEQKNLIMKIMGRSRSMEYTAMVLEDLRIEIDVKLGYIEEQLSERGFKEDKNWMIRAIMARLRLPDPYVGTLEKR</sequence>
<dbReference type="InterPro" id="IPR008949">
    <property type="entry name" value="Isoprenoid_synthase_dom_sf"/>
</dbReference>
<gene>
    <name evidence="4" type="ORF">TWF718_006687</name>
</gene>
<dbReference type="PROSITE" id="PS00723">
    <property type="entry name" value="POLYPRENYL_SYNTHASE_1"/>
    <property type="match status" value="1"/>
</dbReference>
<dbReference type="GO" id="GO:0046165">
    <property type="term" value="P:alcohol biosynthetic process"/>
    <property type="evidence" value="ECO:0007669"/>
    <property type="project" value="UniProtKB-ARBA"/>
</dbReference>
<name>A0AAN8N1J6_9PEZI</name>
<dbReference type="Pfam" id="PF00348">
    <property type="entry name" value="polyprenyl_synt"/>
    <property type="match status" value="1"/>
</dbReference>
<dbReference type="InterPro" id="IPR000092">
    <property type="entry name" value="Polyprenyl_synt"/>
</dbReference>
<dbReference type="AlphaFoldDB" id="A0AAN8N1J6"/>
<evidence type="ECO:0000256" key="1">
    <source>
        <dbReference type="ARBA" id="ARBA00022679"/>
    </source>
</evidence>
<dbReference type="CDD" id="cd00685">
    <property type="entry name" value="Trans_IPPS_HT"/>
    <property type="match status" value="1"/>
</dbReference>
<dbReference type="GO" id="GO:0008299">
    <property type="term" value="P:isoprenoid biosynthetic process"/>
    <property type="evidence" value="ECO:0007669"/>
    <property type="project" value="InterPro"/>
</dbReference>
<dbReference type="PANTHER" id="PTHR12001">
    <property type="entry name" value="GERANYLGERANYL PYROPHOSPHATE SYNTHASE"/>
    <property type="match status" value="1"/>
</dbReference>
<dbReference type="Proteomes" id="UP001313282">
    <property type="component" value="Unassembled WGS sequence"/>
</dbReference>
<evidence type="ECO:0000313" key="5">
    <source>
        <dbReference type="Proteomes" id="UP001313282"/>
    </source>
</evidence>
<protein>
    <submittedName>
        <fullName evidence="4">Uncharacterized protein</fullName>
    </submittedName>
</protein>
<dbReference type="SUPFAM" id="SSF48576">
    <property type="entry name" value="Terpenoid synthases"/>
    <property type="match status" value="2"/>
</dbReference>